<dbReference type="AlphaFoldDB" id="A0AAX4P0Y8"/>
<dbReference type="InterPro" id="IPR006966">
    <property type="entry name" value="Peroxin-3"/>
</dbReference>
<evidence type="ECO:0000313" key="2">
    <source>
        <dbReference type="Proteomes" id="UP001472866"/>
    </source>
</evidence>
<gene>
    <name evidence="1" type="ORF">HKI87_02g13860</name>
</gene>
<dbReference type="GO" id="GO:0030674">
    <property type="term" value="F:protein-macromolecule adaptor activity"/>
    <property type="evidence" value="ECO:0007669"/>
    <property type="project" value="TreeGrafter"/>
</dbReference>
<proteinExistence type="predicted"/>
<dbReference type="GO" id="GO:0045046">
    <property type="term" value="P:protein import into peroxisome membrane"/>
    <property type="evidence" value="ECO:0007669"/>
    <property type="project" value="TreeGrafter"/>
</dbReference>
<dbReference type="PANTHER" id="PTHR28080:SF1">
    <property type="entry name" value="PEROXISOMAL BIOGENESIS FACTOR 3"/>
    <property type="match status" value="1"/>
</dbReference>
<dbReference type="EMBL" id="CP151502">
    <property type="protein sequence ID" value="WZN59858.1"/>
    <property type="molecule type" value="Genomic_DNA"/>
</dbReference>
<dbReference type="PANTHER" id="PTHR28080">
    <property type="entry name" value="PEROXISOMAL BIOGENESIS FACTOR 3"/>
    <property type="match status" value="1"/>
</dbReference>
<dbReference type="Proteomes" id="UP001472866">
    <property type="component" value="Chromosome 02"/>
</dbReference>
<accession>A0AAX4P0Y8</accession>
<reference evidence="1 2" key="1">
    <citation type="submission" date="2024-03" db="EMBL/GenBank/DDBJ databases">
        <title>Complete genome sequence of the green alga Chloropicon roscoffensis RCC1871.</title>
        <authorList>
            <person name="Lemieux C."/>
            <person name="Pombert J.-F."/>
            <person name="Otis C."/>
            <person name="Turmel M."/>
        </authorList>
    </citation>
    <scope>NUCLEOTIDE SEQUENCE [LARGE SCALE GENOMIC DNA]</scope>
    <source>
        <strain evidence="1 2">RCC1871</strain>
    </source>
</reference>
<keyword evidence="2" id="KW-1185">Reference proteome</keyword>
<name>A0AAX4P0Y8_9CHLO</name>
<organism evidence="1 2">
    <name type="scientific">Chloropicon roscoffensis</name>
    <dbReference type="NCBI Taxonomy" id="1461544"/>
    <lineage>
        <taxon>Eukaryota</taxon>
        <taxon>Viridiplantae</taxon>
        <taxon>Chlorophyta</taxon>
        <taxon>Chloropicophyceae</taxon>
        <taxon>Chloropicales</taxon>
        <taxon>Chloropicaceae</taxon>
        <taxon>Chloropicon</taxon>
    </lineage>
</organism>
<sequence length="384" mass="42300">MEWLRERRRVVVGSAALATTAAVGYALYRVYNRSVSKLGGFDEDAGEVGSKRTPKEEEKLTSDAEIEEVFQKLRQVAAKQGFSTWSPKLTTDLLGPELNKVEAITARLKGLGRDAAKGGAKVALWNELKAEAFAQCVAVVWGVSILNAFLSVQLMIVARISTLFETSSCSELMYHDVRMLLERELEKTVGRFLRVNLREICAIATESAREALEPIELSRITSLKDVLSTLACISSTTEFQISGKGWAHTLLSGTVEEEGGEQEGPEPREGERLLLEQFRLSLRKVLEGQDFEFAVSVSARCVSDILMAKCKHLLAMQLEQRGEANKTEQAVRSPEALPLAKFVPLVSTSSEQVVSECDLIIEHEVSKVPEVIRACADAFSIHVA</sequence>
<protein>
    <recommendedName>
        <fullName evidence="3">Peroxisomal biogenesis factor 3</fullName>
    </recommendedName>
</protein>
<dbReference type="GO" id="GO:0005778">
    <property type="term" value="C:peroxisomal membrane"/>
    <property type="evidence" value="ECO:0007669"/>
    <property type="project" value="InterPro"/>
</dbReference>
<evidence type="ECO:0000313" key="1">
    <source>
        <dbReference type="EMBL" id="WZN59858.1"/>
    </source>
</evidence>
<evidence type="ECO:0008006" key="3">
    <source>
        <dbReference type="Google" id="ProtNLM"/>
    </source>
</evidence>